<comment type="caution">
    <text evidence="1">The sequence shown here is derived from an EMBL/GenBank/DDBJ whole genome shotgun (WGS) entry which is preliminary data.</text>
</comment>
<protein>
    <submittedName>
        <fullName evidence="1">17808_t:CDS:1</fullName>
    </submittedName>
</protein>
<feature type="non-terminal residue" evidence="1">
    <location>
        <position position="1198"/>
    </location>
</feature>
<proteinExistence type="predicted"/>
<reference evidence="1" key="1">
    <citation type="submission" date="2021-06" db="EMBL/GenBank/DDBJ databases">
        <authorList>
            <person name="Kallberg Y."/>
            <person name="Tangrot J."/>
            <person name="Rosling A."/>
        </authorList>
    </citation>
    <scope>NUCLEOTIDE SEQUENCE</scope>
    <source>
        <strain evidence="1">28 12/20/2015</strain>
    </source>
</reference>
<accession>A0ACA9KFP2</accession>
<name>A0ACA9KFP2_9GLOM</name>
<sequence>MSFNSQYSTVFWSPENEVQYFNTNISDNSQPYFFEGDSEPLTVDQINENQKRSYMQWVDFDNQERATKMAKLDESELSTYGGPELLTYRDPNLSYSESDLSLYGEPGLSSYGDQDLLTYGGQNLLSYGEPGLSTYDYVLPFIGDNMSIDKQYEIDEQDIKPYKIDENPSLQVTNHYEQIPLQVVNHYESEERTPSQETNQYEIEEPTNLQEINQHEVEEQPSLQEINQYEVEDQTSLQEINQYKVEDQSPLQEINQYKVEEQTHLQGNNLYKIEEQAPLQLYDLTDQPSLQEAEQFNISDNLPLQEIKKINISDQLSSQGTMQYNVNDQLTSQGAKQYEIDEQSSLQDTKPYVIEEDEENSSLQDIKPYVIEDEKSPLHHIKSYKVDDLSSLQNLKHEVDEYSSLQDIKPFQQDAKPKPTVDSEYKIKQEPTSFSPVSPFTFGHSNFISSLKLSQSPLYNDNRSTLFSDVNNTTFPTVNNAAFQTANNILSQNVNSLLSSNVNNNSIFNFNNLPSLNETKPNLLENRPVNYSKSINLQDLLDMIPLDESNHTPVGEAMRKINARKGIIPGLSIQLMDHQVIGVSWMVDQEIKEKVRGGILADDMGLGKTVQTIATLVINRPDTKKSRSAKSTLIVAPTALIYQWKSEILSKTEEDLFSVHVYHGQNKASFHNLKKYDVVITTYQTLLRECPEIEEDDKGSLFRMDWFRVVLDEAQNIKNRHSRASKACSYLSSTYRWCLTGTPIQNHIDDLYPYFRFLDIANFSDWQTFHEQLSSASQRAIQKAQTILRGILLRRTKDSKLDGRPLLELPTKTVSFVKQEFSRDEREFYDALEKRSRIEFNRYLKEADDPRLLRHPTLNVNNQEKNIPNQLEEAKKILTDKVIARLFEKYKDNSNSDDCPICYDVIDNGIVTACGHVFCLECIKSAIDSENKENVIDIEDKTCPICRSTIKERDFISLDVFLPPKKNEPQDNDDDHDLPTLAESLKAISNSFSGSDVDDVLPSSGKKASEENSNVFNNFATNNTFANAPEGSFMSSTKIDQLMKELAFAQQEEPGCKTIVFSQWTSMLDLVEEPIKQVGYKFCRYDGTMDVRERDNALRKLLQDSEITIMLVSLKAGGVGLNLTKANRVIMLDCWWNPAVEDQAIDRVHRIGQCKKVIIKRLTIKDTIEDRILILQEKKRELAAGALGEGSIKVGRLT</sequence>
<gene>
    <name evidence="1" type="ORF">SPELUC_LOCUS1673</name>
</gene>
<dbReference type="EMBL" id="CAJVPW010000949">
    <property type="protein sequence ID" value="CAG8470526.1"/>
    <property type="molecule type" value="Genomic_DNA"/>
</dbReference>
<evidence type="ECO:0000313" key="2">
    <source>
        <dbReference type="Proteomes" id="UP000789366"/>
    </source>
</evidence>
<evidence type="ECO:0000313" key="1">
    <source>
        <dbReference type="EMBL" id="CAG8470526.1"/>
    </source>
</evidence>
<keyword evidence="2" id="KW-1185">Reference proteome</keyword>
<organism evidence="1 2">
    <name type="scientific">Cetraspora pellucida</name>
    <dbReference type="NCBI Taxonomy" id="1433469"/>
    <lineage>
        <taxon>Eukaryota</taxon>
        <taxon>Fungi</taxon>
        <taxon>Fungi incertae sedis</taxon>
        <taxon>Mucoromycota</taxon>
        <taxon>Glomeromycotina</taxon>
        <taxon>Glomeromycetes</taxon>
        <taxon>Diversisporales</taxon>
        <taxon>Gigasporaceae</taxon>
        <taxon>Cetraspora</taxon>
    </lineage>
</organism>
<dbReference type="Proteomes" id="UP000789366">
    <property type="component" value="Unassembled WGS sequence"/>
</dbReference>